<evidence type="ECO:0000313" key="6">
    <source>
        <dbReference type="EMBL" id="EID21181.1"/>
    </source>
</evidence>
<organism evidence="6 7">
    <name type="scientific">Streptococcus anginosus subsp. whileyi CCUG 39159</name>
    <dbReference type="NCBI Taxonomy" id="1095729"/>
    <lineage>
        <taxon>Bacteria</taxon>
        <taxon>Bacillati</taxon>
        <taxon>Bacillota</taxon>
        <taxon>Bacilli</taxon>
        <taxon>Lactobacillales</taxon>
        <taxon>Streptococcaceae</taxon>
        <taxon>Streptococcus</taxon>
        <taxon>Streptococcus anginosus group</taxon>
    </lineage>
</organism>
<dbReference type="PRINTS" id="PR00039">
    <property type="entry name" value="HTHLYSR"/>
</dbReference>
<reference evidence="6 7" key="1">
    <citation type="submission" date="2012-01" db="EMBL/GenBank/DDBJ databases">
        <authorList>
            <person name="Harkins D.M."/>
            <person name="Madupu R."/>
            <person name="Durkin A.S."/>
            <person name="Torralba M."/>
            <person name="Methe B."/>
            <person name="Sutton G.G."/>
            <person name="Nelson K.E."/>
        </authorList>
    </citation>
    <scope>NUCLEOTIDE SEQUENCE [LARGE SCALE GENOMIC DNA]</scope>
    <source>
        <strain evidence="6 7">CCUG 39159</strain>
    </source>
</reference>
<dbReference type="Proteomes" id="UP000003245">
    <property type="component" value="Unassembled WGS sequence"/>
</dbReference>
<evidence type="ECO:0000256" key="2">
    <source>
        <dbReference type="ARBA" id="ARBA00023015"/>
    </source>
</evidence>
<dbReference type="InterPro" id="IPR036390">
    <property type="entry name" value="WH_DNA-bd_sf"/>
</dbReference>
<dbReference type="InterPro" id="IPR036388">
    <property type="entry name" value="WH-like_DNA-bd_sf"/>
</dbReference>
<evidence type="ECO:0000256" key="3">
    <source>
        <dbReference type="ARBA" id="ARBA00023125"/>
    </source>
</evidence>
<name>I0SCS8_STRAP</name>
<dbReference type="InterPro" id="IPR000847">
    <property type="entry name" value="LysR_HTH_N"/>
</dbReference>
<dbReference type="Gene3D" id="1.10.10.10">
    <property type="entry name" value="Winged helix-like DNA-binding domain superfamily/Winged helix DNA-binding domain"/>
    <property type="match status" value="1"/>
</dbReference>
<dbReference type="GO" id="GO:0003700">
    <property type="term" value="F:DNA-binding transcription factor activity"/>
    <property type="evidence" value="ECO:0007669"/>
    <property type="project" value="InterPro"/>
</dbReference>
<keyword evidence="4" id="KW-0804">Transcription</keyword>
<protein>
    <submittedName>
        <fullName evidence="6">Transcriptional regulator, LysR family</fullName>
    </submittedName>
</protein>
<evidence type="ECO:0000259" key="5">
    <source>
        <dbReference type="PROSITE" id="PS50931"/>
    </source>
</evidence>
<evidence type="ECO:0000313" key="7">
    <source>
        <dbReference type="Proteomes" id="UP000003245"/>
    </source>
</evidence>
<gene>
    <name evidence="6" type="ORF">HMPREF1043_1099</name>
</gene>
<dbReference type="Pfam" id="PF00126">
    <property type="entry name" value="HTH_1"/>
    <property type="match status" value="1"/>
</dbReference>
<comment type="caution">
    <text evidence="6">The sequence shown here is derived from an EMBL/GenBank/DDBJ whole genome shotgun (WGS) entry which is preliminary data.</text>
</comment>
<proteinExistence type="inferred from homology"/>
<dbReference type="PROSITE" id="PS50931">
    <property type="entry name" value="HTH_LYSR"/>
    <property type="match status" value="1"/>
</dbReference>
<accession>I0SCS8</accession>
<feature type="domain" description="HTH lysR-type" evidence="5">
    <location>
        <begin position="1"/>
        <end position="41"/>
    </location>
</feature>
<dbReference type="EMBL" id="AICP01000044">
    <property type="protein sequence ID" value="EID21181.1"/>
    <property type="molecule type" value="Genomic_DNA"/>
</dbReference>
<dbReference type="SUPFAM" id="SSF46785">
    <property type="entry name" value="Winged helix' DNA-binding domain"/>
    <property type="match status" value="1"/>
</dbReference>
<sequence length="98" mass="11191">MSKAAEVLLISQPSLTRNMQILEDELGVILFERRKNKLGFTETGHQIVKLAKKFLKQKFLDDVQHFALKESIIFGGVNAPEAIFELESRIKKGLEQHI</sequence>
<keyword evidence="7" id="KW-1185">Reference proteome</keyword>
<evidence type="ECO:0000256" key="4">
    <source>
        <dbReference type="ARBA" id="ARBA00023163"/>
    </source>
</evidence>
<dbReference type="AlphaFoldDB" id="I0SCS8"/>
<keyword evidence="2" id="KW-0805">Transcription regulation</keyword>
<dbReference type="GO" id="GO:0000976">
    <property type="term" value="F:transcription cis-regulatory region binding"/>
    <property type="evidence" value="ECO:0007669"/>
    <property type="project" value="TreeGrafter"/>
</dbReference>
<evidence type="ECO:0000256" key="1">
    <source>
        <dbReference type="ARBA" id="ARBA00009437"/>
    </source>
</evidence>
<dbReference type="PATRIC" id="fig|1095729.3.peg.1425"/>
<dbReference type="PANTHER" id="PTHR30126">
    <property type="entry name" value="HTH-TYPE TRANSCRIPTIONAL REGULATOR"/>
    <property type="match status" value="1"/>
</dbReference>
<dbReference type="RefSeq" id="WP_003036801.1">
    <property type="nucleotide sequence ID" value="NZ_AICP01000044.1"/>
</dbReference>
<keyword evidence="3" id="KW-0238">DNA-binding</keyword>
<dbReference type="PANTHER" id="PTHR30126:SF40">
    <property type="entry name" value="HTH-TYPE TRANSCRIPTIONAL REGULATOR GLTR"/>
    <property type="match status" value="1"/>
</dbReference>
<comment type="similarity">
    <text evidence="1">Belongs to the LysR transcriptional regulatory family.</text>
</comment>